<dbReference type="GO" id="GO:0005524">
    <property type="term" value="F:ATP binding"/>
    <property type="evidence" value="ECO:0007669"/>
    <property type="project" value="UniProtKB-KW"/>
</dbReference>
<dbReference type="InterPro" id="IPR005714">
    <property type="entry name" value="ATPase_T3SS_FliI/YscN"/>
</dbReference>
<dbReference type="RefSeq" id="WP_108887059.1">
    <property type="nucleotide sequence ID" value="NZ_OMOJ01000007.1"/>
</dbReference>
<evidence type="ECO:0000313" key="9">
    <source>
        <dbReference type="EMBL" id="SPF81210.1"/>
    </source>
</evidence>
<evidence type="ECO:0000256" key="5">
    <source>
        <dbReference type="ARBA" id="ARBA00022840"/>
    </source>
</evidence>
<feature type="domain" description="AAA+ ATPase" evidence="8">
    <location>
        <begin position="159"/>
        <end position="343"/>
    </location>
</feature>
<evidence type="ECO:0000259" key="8">
    <source>
        <dbReference type="SMART" id="SM00382"/>
    </source>
</evidence>
<keyword evidence="10" id="KW-1185">Reference proteome</keyword>
<gene>
    <name evidence="9" type="primary">fliI_2</name>
    <name evidence="9" type="ORF">PRI8871_03032</name>
</gene>
<evidence type="ECO:0000256" key="3">
    <source>
        <dbReference type="ARBA" id="ARBA00022490"/>
    </source>
</evidence>
<evidence type="ECO:0000256" key="2">
    <source>
        <dbReference type="ARBA" id="ARBA00022448"/>
    </source>
</evidence>
<evidence type="ECO:0000256" key="6">
    <source>
        <dbReference type="ARBA" id="ARBA00022927"/>
    </source>
</evidence>
<sequence length="453" mass="48006">MHDSTIPGVTMALSALRPLQTIGRVVAVDGALVWVTGISDEAAIGDRARLTNRDRSQQMGDVLRIRDGLVAVLPDEGTTGVALNDRVCVVGPVTLAPTDTWIGRVIDPYGQPLDDMPCVSGAVPRKLAAPPPSAAARRGLGPTIHTGLFAFDCLLPIAKGQRIGLFAGSGVGKSHLLARLAQGMEADVVVLSLVGERGRELRDFVANVLGPEGMARTVVVAATSDRSAVERRRCPMSAMTIAEHFRDQGKHVLYLADSLTRFAEAHREAATAAGEIPALRGFPASTANHIMALCERAGPGVEGAGDITAVFSVLVAGSDMEEPIADIVRGVLDGHIVLNRAIAERGRYPAIDLSQSVSRCLPAALSDDENALILRARRLIGAYERSETLIRSGLYRSGSDHELDQAIAFWPDIDAAIGSDAPGTQRDTFAKLQLLLKRADRGIAPKPRIAEAS</sequence>
<evidence type="ECO:0000256" key="7">
    <source>
        <dbReference type="ARBA" id="ARBA00022967"/>
    </source>
</evidence>
<dbReference type="NCBIfam" id="TIGR01026">
    <property type="entry name" value="fliI_yscN"/>
    <property type="match status" value="1"/>
</dbReference>
<reference evidence="10" key="1">
    <citation type="submission" date="2018-03" db="EMBL/GenBank/DDBJ databases">
        <authorList>
            <person name="Rodrigo-Torres L."/>
            <person name="Arahal R. D."/>
            <person name="Lucena T."/>
        </authorList>
    </citation>
    <scope>NUCLEOTIDE SEQUENCE [LARGE SCALE GENOMIC DNA]</scope>
    <source>
        <strain evidence="10">CECT 8871</strain>
    </source>
</reference>
<dbReference type="InterPro" id="IPR003593">
    <property type="entry name" value="AAA+_ATPase"/>
</dbReference>
<comment type="subcellular location">
    <subcellularLocation>
        <location evidence="1">Cytoplasm</location>
    </subcellularLocation>
</comment>
<dbReference type="EMBL" id="OMOJ01000007">
    <property type="protein sequence ID" value="SPF81210.1"/>
    <property type="molecule type" value="Genomic_DNA"/>
</dbReference>
<accession>A0A2R8AYX9</accession>
<evidence type="ECO:0000256" key="4">
    <source>
        <dbReference type="ARBA" id="ARBA00022741"/>
    </source>
</evidence>
<keyword evidence="7" id="KW-1278">Translocase</keyword>
<dbReference type="InterPro" id="IPR000194">
    <property type="entry name" value="ATPase_F1/V1/A1_a/bsu_nucl-bd"/>
</dbReference>
<proteinExistence type="predicted"/>
<keyword evidence="6" id="KW-0653">Protein transport</keyword>
<evidence type="ECO:0000313" key="10">
    <source>
        <dbReference type="Proteomes" id="UP000244904"/>
    </source>
</evidence>
<organism evidence="9 10">
    <name type="scientific">Pseudoprimorskyibacter insulae</name>
    <dbReference type="NCBI Taxonomy" id="1695997"/>
    <lineage>
        <taxon>Bacteria</taxon>
        <taxon>Pseudomonadati</taxon>
        <taxon>Pseudomonadota</taxon>
        <taxon>Alphaproteobacteria</taxon>
        <taxon>Rhodobacterales</taxon>
        <taxon>Paracoccaceae</taxon>
        <taxon>Pseudoprimorskyibacter</taxon>
    </lineage>
</organism>
<dbReference type="Gene3D" id="3.40.50.12240">
    <property type="match status" value="1"/>
</dbReference>
<dbReference type="Proteomes" id="UP000244904">
    <property type="component" value="Unassembled WGS sequence"/>
</dbReference>
<dbReference type="InterPro" id="IPR027417">
    <property type="entry name" value="P-loop_NTPase"/>
</dbReference>
<dbReference type="GO" id="GO:0046933">
    <property type="term" value="F:proton-transporting ATP synthase activity, rotational mechanism"/>
    <property type="evidence" value="ECO:0007669"/>
    <property type="project" value="TreeGrafter"/>
</dbReference>
<dbReference type="InterPro" id="IPR040627">
    <property type="entry name" value="T3SS_ATPase_C"/>
</dbReference>
<keyword evidence="2" id="KW-0813">Transport</keyword>
<evidence type="ECO:0000256" key="1">
    <source>
        <dbReference type="ARBA" id="ARBA00004496"/>
    </source>
</evidence>
<dbReference type="PANTHER" id="PTHR15184">
    <property type="entry name" value="ATP SYNTHASE"/>
    <property type="match status" value="1"/>
</dbReference>
<dbReference type="SUPFAM" id="SSF52540">
    <property type="entry name" value="P-loop containing nucleoside triphosphate hydrolases"/>
    <property type="match status" value="1"/>
</dbReference>
<dbReference type="GO" id="GO:0030257">
    <property type="term" value="C:type III protein secretion system complex"/>
    <property type="evidence" value="ECO:0007669"/>
    <property type="project" value="InterPro"/>
</dbReference>
<dbReference type="AlphaFoldDB" id="A0A2R8AYX9"/>
<keyword evidence="4" id="KW-0547">Nucleotide-binding</keyword>
<dbReference type="Pfam" id="PF00006">
    <property type="entry name" value="ATP-synt_ab"/>
    <property type="match status" value="1"/>
</dbReference>
<dbReference type="GO" id="GO:0005737">
    <property type="term" value="C:cytoplasm"/>
    <property type="evidence" value="ECO:0007669"/>
    <property type="project" value="UniProtKB-SubCell"/>
</dbReference>
<dbReference type="OrthoDB" id="9801639at2"/>
<keyword evidence="9" id="KW-0378">Hydrolase</keyword>
<dbReference type="Pfam" id="PF18269">
    <property type="entry name" value="T3SS_ATPase_C"/>
    <property type="match status" value="1"/>
</dbReference>
<keyword evidence="3" id="KW-0963">Cytoplasm</keyword>
<dbReference type="GO" id="GO:0016887">
    <property type="term" value="F:ATP hydrolysis activity"/>
    <property type="evidence" value="ECO:0007669"/>
    <property type="project" value="InterPro"/>
</dbReference>
<dbReference type="SMART" id="SM00382">
    <property type="entry name" value="AAA"/>
    <property type="match status" value="1"/>
</dbReference>
<dbReference type="EC" id="3.6.3.14" evidence="9"/>
<name>A0A2R8AYX9_9RHOB</name>
<dbReference type="GO" id="GO:0030254">
    <property type="term" value="P:protein secretion by the type III secretion system"/>
    <property type="evidence" value="ECO:0007669"/>
    <property type="project" value="InterPro"/>
</dbReference>
<dbReference type="InterPro" id="IPR050053">
    <property type="entry name" value="ATPase_alpha/beta_chains"/>
</dbReference>
<keyword evidence="5" id="KW-0067">ATP-binding</keyword>
<dbReference type="PANTHER" id="PTHR15184:SF9">
    <property type="entry name" value="SPI-1 TYPE 3 SECRETION SYSTEM ATPASE"/>
    <property type="match status" value="1"/>
</dbReference>
<protein>
    <submittedName>
        <fullName evidence="9">Flagellum-specific ATP synthase</fullName>
        <ecNumber evidence="9">3.6.3.14</ecNumber>
    </submittedName>
</protein>